<evidence type="ECO:0000313" key="11">
    <source>
        <dbReference type="EMBL" id="TGY93044.1"/>
    </source>
</evidence>
<evidence type="ECO:0000256" key="8">
    <source>
        <dbReference type="ARBA" id="ARBA00022842"/>
    </source>
</evidence>
<evidence type="ECO:0000256" key="5">
    <source>
        <dbReference type="ARBA" id="ARBA00019784"/>
    </source>
</evidence>
<dbReference type="GO" id="GO:0046854">
    <property type="term" value="P:phosphatidylinositol phosphate biosynthetic process"/>
    <property type="evidence" value="ECO:0007669"/>
    <property type="project" value="InterPro"/>
</dbReference>
<keyword evidence="6 9" id="KW-0479">Metal-binding</keyword>
<dbReference type="Pfam" id="PF00459">
    <property type="entry name" value="Inositol_P"/>
    <property type="match status" value="1"/>
</dbReference>
<dbReference type="PANTHER" id="PTHR20854">
    <property type="entry name" value="INOSITOL MONOPHOSPHATASE"/>
    <property type="match status" value="1"/>
</dbReference>
<dbReference type="PRINTS" id="PR00377">
    <property type="entry name" value="IMPHPHTASES"/>
</dbReference>
<dbReference type="GO" id="GO:0008934">
    <property type="term" value="F:inositol monophosphate 1-phosphatase activity"/>
    <property type="evidence" value="ECO:0007669"/>
    <property type="project" value="InterPro"/>
</dbReference>
<dbReference type="FunFam" id="3.30.540.10:FF:000003">
    <property type="entry name" value="Inositol-1-monophosphatase"/>
    <property type="match status" value="1"/>
</dbReference>
<proteinExistence type="inferred from homology"/>
<dbReference type="PROSITE" id="PS00629">
    <property type="entry name" value="IMP_1"/>
    <property type="match status" value="1"/>
</dbReference>
<feature type="binding site" evidence="9">
    <location>
        <position position="77"/>
    </location>
    <ligand>
        <name>Mg(2+)</name>
        <dbReference type="ChEBI" id="CHEBI:18420"/>
        <label>1</label>
        <note>catalytic</note>
    </ligand>
</feature>
<sequence>MTDAARKAGRRLARDFNEIENLQVSKKGPADFVSKADFKAEEIIFDELSRARPGYGFLMEERGAVEGSDKTHRWIVDPLDGTLNFLHAQPHFAVSIALEREGELIAGVIYNPASDELFHAEKGRGAYMNDRRLRVSSRRHLEECVIATGTPYFGKKGHAQFLKELHKIMPFAAGIRRYGAASLDLAWTAAGRFDGFWERTLQPWDIAAGIVMVREAGGYAGSITGTGDVMETGDIVAGNEAMMNELRKRLADAA</sequence>
<dbReference type="PANTHER" id="PTHR20854:SF4">
    <property type="entry name" value="INOSITOL-1-MONOPHOSPHATASE-RELATED"/>
    <property type="match status" value="1"/>
</dbReference>
<dbReference type="SUPFAM" id="SSF56655">
    <property type="entry name" value="Carbohydrate phosphatase"/>
    <property type="match status" value="1"/>
</dbReference>
<dbReference type="EC" id="3.1.3.25" evidence="4 10"/>
<name>A0A4S2HAV8_9PROT</name>
<dbReference type="OrthoDB" id="9785695at2"/>
<feature type="binding site" evidence="9">
    <location>
        <position position="205"/>
    </location>
    <ligand>
        <name>Mg(2+)</name>
        <dbReference type="ChEBI" id="CHEBI:18420"/>
        <label>1</label>
        <note>catalytic</note>
    </ligand>
</feature>
<dbReference type="EMBL" id="SRXV01000002">
    <property type="protein sequence ID" value="TGY93044.1"/>
    <property type="molecule type" value="Genomic_DNA"/>
</dbReference>
<evidence type="ECO:0000256" key="4">
    <source>
        <dbReference type="ARBA" id="ARBA00013106"/>
    </source>
</evidence>
<gene>
    <name evidence="11" type="ORF">E5162_08250</name>
</gene>
<keyword evidence="12" id="KW-1185">Reference proteome</keyword>
<evidence type="ECO:0000256" key="7">
    <source>
        <dbReference type="ARBA" id="ARBA00022801"/>
    </source>
</evidence>
<dbReference type="PROSITE" id="PS00630">
    <property type="entry name" value="IMP_2"/>
    <property type="match status" value="1"/>
</dbReference>
<dbReference type="GO" id="GO:0006020">
    <property type="term" value="P:inositol metabolic process"/>
    <property type="evidence" value="ECO:0007669"/>
    <property type="project" value="TreeGrafter"/>
</dbReference>
<evidence type="ECO:0000256" key="6">
    <source>
        <dbReference type="ARBA" id="ARBA00022723"/>
    </source>
</evidence>
<dbReference type="GO" id="GO:0046872">
    <property type="term" value="F:metal ion binding"/>
    <property type="evidence" value="ECO:0007669"/>
    <property type="project" value="UniProtKB-KW"/>
</dbReference>
<dbReference type="PRINTS" id="PR01959">
    <property type="entry name" value="SBIMPHPHTASE"/>
</dbReference>
<protein>
    <recommendedName>
        <fullName evidence="5 10">Inositol-1-monophosphatase</fullName>
        <ecNumber evidence="4 10">3.1.3.25</ecNumber>
    </recommendedName>
</protein>
<dbReference type="CDD" id="cd01639">
    <property type="entry name" value="IMPase"/>
    <property type="match status" value="1"/>
</dbReference>
<evidence type="ECO:0000256" key="1">
    <source>
        <dbReference type="ARBA" id="ARBA00001033"/>
    </source>
</evidence>
<dbReference type="GO" id="GO:0007165">
    <property type="term" value="P:signal transduction"/>
    <property type="evidence" value="ECO:0007669"/>
    <property type="project" value="TreeGrafter"/>
</dbReference>
<organism evidence="11 12">
    <name type="scientific">Marinicauda pacifica</name>
    <dbReference type="NCBI Taxonomy" id="1133559"/>
    <lineage>
        <taxon>Bacteria</taxon>
        <taxon>Pseudomonadati</taxon>
        <taxon>Pseudomonadota</taxon>
        <taxon>Alphaproteobacteria</taxon>
        <taxon>Maricaulales</taxon>
        <taxon>Maricaulaceae</taxon>
        <taxon>Marinicauda</taxon>
    </lineage>
</organism>
<dbReference type="InterPro" id="IPR022337">
    <property type="entry name" value="Inositol_monophosphatase_SuhB"/>
</dbReference>
<dbReference type="Gene3D" id="3.30.540.10">
    <property type="entry name" value="Fructose-1,6-Bisphosphatase, subunit A, domain 1"/>
    <property type="match status" value="1"/>
</dbReference>
<comment type="catalytic activity">
    <reaction evidence="1 10">
        <text>a myo-inositol phosphate + H2O = myo-inositol + phosphate</text>
        <dbReference type="Rhea" id="RHEA:24056"/>
        <dbReference type="ChEBI" id="CHEBI:15377"/>
        <dbReference type="ChEBI" id="CHEBI:17268"/>
        <dbReference type="ChEBI" id="CHEBI:43474"/>
        <dbReference type="ChEBI" id="CHEBI:84139"/>
        <dbReference type="EC" id="3.1.3.25"/>
    </reaction>
</comment>
<comment type="cofactor">
    <cofactor evidence="2 9 10">
        <name>Mg(2+)</name>
        <dbReference type="ChEBI" id="CHEBI:18420"/>
    </cofactor>
</comment>
<dbReference type="InterPro" id="IPR020550">
    <property type="entry name" value="Inositol_monophosphatase_CS"/>
</dbReference>
<dbReference type="AlphaFoldDB" id="A0A4S2HAV8"/>
<evidence type="ECO:0000256" key="2">
    <source>
        <dbReference type="ARBA" id="ARBA00001946"/>
    </source>
</evidence>
<accession>A0A4S2HAV8</accession>
<evidence type="ECO:0000313" key="12">
    <source>
        <dbReference type="Proteomes" id="UP000305451"/>
    </source>
</evidence>
<evidence type="ECO:0000256" key="10">
    <source>
        <dbReference type="RuleBase" id="RU364068"/>
    </source>
</evidence>
<keyword evidence="7 10" id="KW-0378">Hydrolase</keyword>
<dbReference type="Gene3D" id="3.40.190.80">
    <property type="match status" value="1"/>
</dbReference>
<evidence type="ECO:0000256" key="3">
    <source>
        <dbReference type="ARBA" id="ARBA00009759"/>
    </source>
</evidence>
<dbReference type="InterPro" id="IPR020583">
    <property type="entry name" value="Inositol_monoP_metal-BS"/>
</dbReference>
<feature type="binding site" evidence="9">
    <location>
        <position position="60"/>
    </location>
    <ligand>
        <name>Mg(2+)</name>
        <dbReference type="ChEBI" id="CHEBI:18420"/>
        <label>1</label>
        <note>catalytic</note>
    </ligand>
</feature>
<dbReference type="InterPro" id="IPR000760">
    <property type="entry name" value="Inositol_monophosphatase-like"/>
</dbReference>
<reference evidence="11 12" key="1">
    <citation type="journal article" date="2013" name="Int. J. Syst. Evol. Microbiol.">
        <title>Marinicauda pacifica gen. nov., sp. nov., a prosthecate alphaproteobacterium of the family Hyphomonadaceae isolated from deep seawater.</title>
        <authorList>
            <person name="Zhang X.Y."/>
            <person name="Li G.W."/>
            <person name="Wang C.S."/>
            <person name="Zhang Y.J."/>
            <person name="Xu X.W."/>
            <person name="Li H."/>
            <person name="Liu A."/>
            <person name="Liu C."/>
            <person name="Xie B.B."/>
            <person name="Qin Q.L."/>
            <person name="Xu Z."/>
            <person name="Chen X.L."/>
            <person name="Zhou B.C."/>
            <person name="Zhang Y.Z."/>
        </authorList>
    </citation>
    <scope>NUCLEOTIDE SEQUENCE [LARGE SCALE GENOMIC DNA]</scope>
    <source>
        <strain evidence="11 12">P-1 km-3</strain>
    </source>
</reference>
<dbReference type="InterPro" id="IPR033942">
    <property type="entry name" value="IMPase"/>
</dbReference>
<evidence type="ECO:0000256" key="9">
    <source>
        <dbReference type="PIRSR" id="PIRSR600760-2"/>
    </source>
</evidence>
<keyword evidence="8 9" id="KW-0460">Magnesium</keyword>
<feature type="binding site" evidence="9">
    <location>
        <position position="79"/>
    </location>
    <ligand>
        <name>Mg(2+)</name>
        <dbReference type="ChEBI" id="CHEBI:18420"/>
        <label>1</label>
        <note>catalytic</note>
    </ligand>
</feature>
<feature type="binding site" evidence="9">
    <location>
        <position position="80"/>
    </location>
    <ligand>
        <name>Mg(2+)</name>
        <dbReference type="ChEBI" id="CHEBI:18420"/>
        <label>1</label>
        <note>catalytic</note>
    </ligand>
</feature>
<comment type="similarity">
    <text evidence="3 10">Belongs to the inositol monophosphatase superfamily.</text>
</comment>
<dbReference type="Proteomes" id="UP000305451">
    <property type="component" value="Unassembled WGS sequence"/>
</dbReference>
<comment type="caution">
    <text evidence="11">The sequence shown here is derived from an EMBL/GenBank/DDBJ whole genome shotgun (WGS) entry which is preliminary data.</text>
</comment>